<keyword evidence="2" id="KW-1185">Reference proteome</keyword>
<dbReference type="EMBL" id="JBHRZF010000153">
    <property type="protein sequence ID" value="MFC3861654.1"/>
    <property type="molecule type" value="Genomic_DNA"/>
</dbReference>
<proteinExistence type="predicted"/>
<evidence type="ECO:0000313" key="1">
    <source>
        <dbReference type="EMBL" id="MFC3861654.1"/>
    </source>
</evidence>
<name>A0ABV8A7I4_9DEIO</name>
<dbReference type="RefSeq" id="WP_380078765.1">
    <property type="nucleotide sequence ID" value="NZ_JBHRZF010000153.1"/>
</dbReference>
<accession>A0ABV8A7I4</accession>
<gene>
    <name evidence="1" type="ORF">ACFOPQ_12875</name>
</gene>
<sequence length="94" mass="10563">MTVTASITTQHGISVSLTVPAGRYRIIRRAALHRALVPTPPVRPPGLWSQLGTQLGTWLLHPDAERLHARRQVETALSAERERQSLDRPFLHFP</sequence>
<comment type="caution">
    <text evidence="1">The sequence shown here is derived from an EMBL/GenBank/DDBJ whole genome shotgun (WGS) entry which is preliminary data.</text>
</comment>
<evidence type="ECO:0000313" key="2">
    <source>
        <dbReference type="Proteomes" id="UP001595748"/>
    </source>
</evidence>
<reference evidence="2" key="1">
    <citation type="journal article" date="2019" name="Int. J. Syst. Evol. Microbiol.">
        <title>The Global Catalogue of Microorganisms (GCM) 10K type strain sequencing project: providing services to taxonomists for standard genome sequencing and annotation.</title>
        <authorList>
            <consortium name="The Broad Institute Genomics Platform"/>
            <consortium name="The Broad Institute Genome Sequencing Center for Infectious Disease"/>
            <person name="Wu L."/>
            <person name="Ma J."/>
        </authorList>
    </citation>
    <scope>NUCLEOTIDE SEQUENCE [LARGE SCALE GENOMIC DNA]</scope>
    <source>
        <strain evidence="2">CCTCC AB 2013263</strain>
    </source>
</reference>
<organism evidence="1 2">
    <name type="scientific">Deinococcus antarcticus</name>
    <dbReference type="NCBI Taxonomy" id="1298767"/>
    <lineage>
        <taxon>Bacteria</taxon>
        <taxon>Thermotogati</taxon>
        <taxon>Deinococcota</taxon>
        <taxon>Deinococci</taxon>
        <taxon>Deinococcales</taxon>
        <taxon>Deinococcaceae</taxon>
        <taxon>Deinococcus</taxon>
    </lineage>
</organism>
<protein>
    <submittedName>
        <fullName evidence="1">Uncharacterized protein</fullName>
    </submittedName>
</protein>
<dbReference type="Proteomes" id="UP001595748">
    <property type="component" value="Unassembled WGS sequence"/>
</dbReference>